<accession>A0ABS2N9D2</accession>
<proteinExistence type="predicted"/>
<name>A0ABS2N9D2_9BACI</name>
<feature type="transmembrane region" description="Helical" evidence="6">
    <location>
        <begin position="192"/>
        <end position="209"/>
    </location>
</feature>
<dbReference type="InterPro" id="IPR001182">
    <property type="entry name" value="FtsW/RodA"/>
</dbReference>
<feature type="transmembrane region" description="Helical" evidence="6">
    <location>
        <begin position="387"/>
        <end position="409"/>
    </location>
</feature>
<comment type="caution">
    <text evidence="7">The sequence shown here is derived from an EMBL/GenBank/DDBJ whole genome shotgun (WGS) entry which is preliminary data.</text>
</comment>
<sequence length="422" mass="49128">MDQNRFLDEVKSQIKSVEAKKLITRELDYHIRTEKKRWVEKGIPEAEAEEKAVKQMGSPLKLGQHFNKIHRPQIDWWLTILLVITLGFGFLPMFSSNLDTGHFALYKVIITLIGISITLWLMLFDYTKLKKYKWLLYNFGLFILFMLLFGPTDFTNGLPTIRVGPLTIEGTMALPFFYISWAAFFRSEKASFWKLGILFVVPLYLFLLIPSLSTTFIYIMMVFIMIWWSTLHRMKTIIIVLLTTLPISIYLFLGWIYAREYQKERLLAFLNPEEYAYTGGYLYLRIEELLSGAGWFGHFTNKEFIPSAHTDFVFVSFTYQYGWLFAIVLVAILSMLMFRMLLVIRKVKDPFGKMLVLGGITLFTVQFVYNIGMILGFLPLTDISLPFISYGLMPTLLNSIIIGTVLSVYRRKDLIITTKLQC</sequence>
<dbReference type="NCBIfam" id="NF038403">
    <property type="entry name" value="perm_prefix_1"/>
    <property type="match status" value="1"/>
</dbReference>
<evidence type="ECO:0000256" key="1">
    <source>
        <dbReference type="ARBA" id="ARBA00004141"/>
    </source>
</evidence>
<keyword evidence="5 6" id="KW-0472">Membrane</keyword>
<feature type="transmembrane region" description="Helical" evidence="6">
    <location>
        <begin position="354"/>
        <end position="375"/>
    </location>
</feature>
<feature type="transmembrane region" description="Helical" evidence="6">
    <location>
        <begin position="135"/>
        <end position="154"/>
    </location>
</feature>
<organism evidence="7 8">
    <name type="scientific">Rossellomorea pakistanensis</name>
    <dbReference type="NCBI Taxonomy" id="992288"/>
    <lineage>
        <taxon>Bacteria</taxon>
        <taxon>Bacillati</taxon>
        <taxon>Bacillota</taxon>
        <taxon>Bacilli</taxon>
        <taxon>Bacillales</taxon>
        <taxon>Bacillaceae</taxon>
        <taxon>Rossellomorea</taxon>
    </lineage>
</organism>
<keyword evidence="2 6" id="KW-0812">Transmembrane</keyword>
<feature type="transmembrane region" description="Helical" evidence="6">
    <location>
        <begin position="321"/>
        <end position="342"/>
    </location>
</feature>
<protein>
    <submittedName>
        <fullName evidence="7">Cell division protein FtsW (Lipid II flippase)</fullName>
    </submittedName>
</protein>
<dbReference type="EMBL" id="JAFBDZ010000001">
    <property type="protein sequence ID" value="MBM7584453.1"/>
    <property type="molecule type" value="Genomic_DNA"/>
</dbReference>
<feature type="transmembrane region" description="Helical" evidence="6">
    <location>
        <begin position="103"/>
        <end position="123"/>
    </location>
</feature>
<feature type="transmembrane region" description="Helical" evidence="6">
    <location>
        <begin position="215"/>
        <end position="231"/>
    </location>
</feature>
<gene>
    <name evidence="7" type="ORF">JOC86_000990</name>
</gene>
<dbReference type="PANTHER" id="PTHR30474:SF1">
    <property type="entry name" value="PEPTIDOGLYCAN GLYCOSYLTRANSFERASE MRDB"/>
    <property type="match status" value="1"/>
</dbReference>
<feature type="transmembrane region" description="Helical" evidence="6">
    <location>
        <begin position="166"/>
        <end position="185"/>
    </location>
</feature>
<comment type="subcellular location">
    <subcellularLocation>
        <location evidence="1">Membrane</location>
        <topology evidence="1">Multi-pass membrane protein</topology>
    </subcellularLocation>
</comment>
<feature type="transmembrane region" description="Helical" evidence="6">
    <location>
        <begin position="238"/>
        <end position="258"/>
    </location>
</feature>
<keyword evidence="8" id="KW-1185">Reference proteome</keyword>
<evidence type="ECO:0000256" key="5">
    <source>
        <dbReference type="ARBA" id="ARBA00023136"/>
    </source>
</evidence>
<dbReference type="Pfam" id="PF01098">
    <property type="entry name" value="FTSW_RODA_SPOVE"/>
    <property type="match status" value="1"/>
</dbReference>
<dbReference type="InterPro" id="IPR047928">
    <property type="entry name" value="Perm_prefix_1"/>
</dbReference>
<keyword evidence="7" id="KW-0132">Cell division</keyword>
<evidence type="ECO:0000256" key="2">
    <source>
        <dbReference type="ARBA" id="ARBA00022692"/>
    </source>
</evidence>
<dbReference type="RefSeq" id="WP_205168609.1">
    <property type="nucleotide sequence ID" value="NZ_JAFBDZ010000001.1"/>
</dbReference>
<evidence type="ECO:0000313" key="7">
    <source>
        <dbReference type="EMBL" id="MBM7584453.1"/>
    </source>
</evidence>
<keyword evidence="4 6" id="KW-1133">Transmembrane helix</keyword>
<keyword evidence="7" id="KW-0131">Cell cycle</keyword>
<evidence type="ECO:0000256" key="3">
    <source>
        <dbReference type="ARBA" id="ARBA00022960"/>
    </source>
</evidence>
<dbReference type="Proteomes" id="UP001646157">
    <property type="component" value="Unassembled WGS sequence"/>
</dbReference>
<feature type="transmembrane region" description="Helical" evidence="6">
    <location>
        <begin position="74"/>
        <end position="91"/>
    </location>
</feature>
<evidence type="ECO:0000313" key="8">
    <source>
        <dbReference type="Proteomes" id="UP001646157"/>
    </source>
</evidence>
<dbReference type="PANTHER" id="PTHR30474">
    <property type="entry name" value="CELL CYCLE PROTEIN"/>
    <property type="match status" value="1"/>
</dbReference>
<evidence type="ECO:0000256" key="4">
    <source>
        <dbReference type="ARBA" id="ARBA00022989"/>
    </source>
</evidence>
<keyword evidence="3" id="KW-0133">Cell shape</keyword>
<dbReference type="GO" id="GO:0051301">
    <property type="term" value="P:cell division"/>
    <property type="evidence" value="ECO:0007669"/>
    <property type="project" value="UniProtKB-KW"/>
</dbReference>
<reference evidence="7 8" key="1">
    <citation type="submission" date="2021-01" db="EMBL/GenBank/DDBJ databases">
        <title>Genomic Encyclopedia of Type Strains, Phase IV (KMG-IV): sequencing the most valuable type-strain genomes for metagenomic binning, comparative biology and taxonomic classification.</title>
        <authorList>
            <person name="Goeker M."/>
        </authorList>
    </citation>
    <scope>NUCLEOTIDE SEQUENCE [LARGE SCALE GENOMIC DNA]</scope>
    <source>
        <strain evidence="7 8">DSM 24834</strain>
    </source>
</reference>
<evidence type="ECO:0000256" key="6">
    <source>
        <dbReference type="SAM" id="Phobius"/>
    </source>
</evidence>